<accession>A0ABD5R7Q5</accession>
<dbReference type="EMBL" id="JBHSKX010000001">
    <property type="protein sequence ID" value="MFC5366081.1"/>
    <property type="molecule type" value="Genomic_DNA"/>
</dbReference>
<gene>
    <name evidence="3" type="ORF">ACFPJ5_03960</name>
</gene>
<dbReference type="PROSITE" id="PS01123">
    <property type="entry name" value="TNASE_1"/>
    <property type="match status" value="1"/>
</dbReference>
<feature type="domain" description="TNase-like" evidence="2">
    <location>
        <begin position="277"/>
        <end position="430"/>
    </location>
</feature>
<dbReference type="Gene3D" id="2.40.50.90">
    <property type="match status" value="1"/>
</dbReference>
<evidence type="ECO:0000313" key="4">
    <source>
        <dbReference type="Proteomes" id="UP001596201"/>
    </source>
</evidence>
<dbReference type="SUPFAM" id="SSF50199">
    <property type="entry name" value="Staphylococcal nuclease"/>
    <property type="match status" value="1"/>
</dbReference>
<feature type="region of interest" description="Disordered" evidence="1">
    <location>
        <begin position="469"/>
        <end position="491"/>
    </location>
</feature>
<dbReference type="RefSeq" id="WP_227228558.1">
    <property type="nucleotide sequence ID" value="NZ_JAJCVJ010000001.1"/>
</dbReference>
<name>A0ABD5R7Q5_9EURY</name>
<organism evidence="3 4">
    <name type="scientific">Salinirubrum litoreum</name>
    <dbReference type="NCBI Taxonomy" id="1126234"/>
    <lineage>
        <taxon>Archaea</taxon>
        <taxon>Methanobacteriati</taxon>
        <taxon>Methanobacteriota</taxon>
        <taxon>Stenosarchaea group</taxon>
        <taxon>Halobacteria</taxon>
        <taxon>Halobacteriales</taxon>
        <taxon>Haloferacaceae</taxon>
        <taxon>Salinirubrum</taxon>
    </lineage>
</organism>
<keyword evidence="4" id="KW-1185">Reference proteome</keyword>
<feature type="region of interest" description="Disordered" evidence="1">
    <location>
        <begin position="694"/>
        <end position="719"/>
    </location>
</feature>
<dbReference type="InterPro" id="IPR035437">
    <property type="entry name" value="SNase_OB-fold_sf"/>
</dbReference>
<dbReference type="AlphaFoldDB" id="A0ABD5R7Q5"/>
<dbReference type="InterPro" id="IPR016071">
    <property type="entry name" value="Staphylococal_nuclease_OB-fold"/>
</dbReference>
<dbReference type="Pfam" id="PF00565">
    <property type="entry name" value="SNase"/>
    <property type="match status" value="1"/>
</dbReference>
<dbReference type="Proteomes" id="UP001596201">
    <property type="component" value="Unassembled WGS sequence"/>
</dbReference>
<dbReference type="Pfam" id="PF14258">
    <property type="entry name" value="DUF4350"/>
    <property type="match status" value="1"/>
</dbReference>
<evidence type="ECO:0000313" key="3">
    <source>
        <dbReference type="EMBL" id="MFC5366081.1"/>
    </source>
</evidence>
<dbReference type="InterPro" id="IPR025646">
    <property type="entry name" value="DUF4350"/>
</dbReference>
<dbReference type="PROSITE" id="PS50830">
    <property type="entry name" value="TNASE_3"/>
    <property type="match status" value="1"/>
</dbReference>
<reference evidence="3 4" key="1">
    <citation type="journal article" date="2019" name="Int. J. Syst. Evol. Microbiol.">
        <title>The Global Catalogue of Microorganisms (GCM) 10K type strain sequencing project: providing services to taxonomists for standard genome sequencing and annotation.</title>
        <authorList>
            <consortium name="The Broad Institute Genomics Platform"/>
            <consortium name="The Broad Institute Genome Sequencing Center for Infectious Disease"/>
            <person name="Wu L."/>
            <person name="Ma J."/>
        </authorList>
    </citation>
    <scope>NUCLEOTIDE SEQUENCE [LARGE SCALE GENOMIC DNA]</scope>
    <source>
        <strain evidence="3 4">CGMCC 1.12237</strain>
    </source>
</reference>
<evidence type="ECO:0000259" key="2">
    <source>
        <dbReference type="PROSITE" id="PS50830"/>
    </source>
</evidence>
<sequence>MRRRTLLKSVAGVPLAGGLAASATRRIVSAAERIPALAFDSTASLLAADLTPLTDDSVAVVWAEPTAFVVDEDGDGDAVPYPDGTDIPLVAQDGNVVGFGAPIVQNDTDFERGNEEFVLNVLDATAGSGTVLWDESHFQFYDLDAHTAFEGYAEANGYDVRPTDDIVADLSSADTLVVTSPSAAFSSAELDAVASFVADGGTLLLFDQSDFRNFDATDNLNAIADRLDLAFRFNDDQVLDESNNAGIGFVPTTENLNTRFDYFHDREGLGFEIDPAQTYTVDVVDVTDGDTVDVRFAGGNEETIRLLGIDTPEVAAASQFERPEEWEGIESLDYLGTQGDVASEFARGELADETLDVEFDSNEPVRDPFGRLLAYVSYDADGTGSRDTLYNEEVIRAGRARLYDSSFARHDQFFDVEIDARESGRGLWAESAPENTREIRNGPVESVFAPTPAPVVSAAGTLDARRVPLSAEPSASVEGGSAGSRDSDGDLPFVGVDGQVRTAVVGSLLIDESYEQAEDYPVDTSEFGNFAFLTNLIDKLSDRTGDVLIDGGHGQFGVDYGLSAEDAAYYLRYLEGVGIGFEGVNTITRERLDRGRALLVTAPVSAYTEAELDALRQFRDDGGAVVLLAGDAPSAARENLNAVADALCSDLRVGAGAVVDTENNVNDDPAVPTTANVDDWFRLFDAYTGETTYKRTRGGPGRPGCVGRRTAAGNGESGE</sequence>
<dbReference type="InterPro" id="IPR002071">
    <property type="entry name" value="Thermonucl_AS"/>
</dbReference>
<comment type="caution">
    <text evidence="3">The sequence shown here is derived from an EMBL/GenBank/DDBJ whole genome shotgun (WGS) entry which is preliminary data.</text>
</comment>
<dbReference type="SMART" id="SM00318">
    <property type="entry name" value="SNc"/>
    <property type="match status" value="1"/>
</dbReference>
<proteinExistence type="predicted"/>
<evidence type="ECO:0000256" key="1">
    <source>
        <dbReference type="SAM" id="MobiDB-lite"/>
    </source>
</evidence>
<protein>
    <submittedName>
        <fullName evidence="3">DUF4350 domain-containing protein</fullName>
    </submittedName>
</protein>